<dbReference type="InterPro" id="IPR005829">
    <property type="entry name" value="Sugar_transporter_CS"/>
</dbReference>
<evidence type="ECO:0000259" key="10">
    <source>
        <dbReference type="PROSITE" id="PS50850"/>
    </source>
</evidence>
<evidence type="ECO:0000256" key="8">
    <source>
        <dbReference type="RuleBase" id="RU003346"/>
    </source>
</evidence>
<proteinExistence type="inferred from homology"/>
<gene>
    <name evidence="11" type="ORF">VE01_08094</name>
</gene>
<dbReference type="PROSITE" id="PS50850">
    <property type="entry name" value="MFS"/>
    <property type="match status" value="1"/>
</dbReference>
<dbReference type="PANTHER" id="PTHR48022:SF5">
    <property type="entry name" value="ALPHA-GLUCOSIDES PERMEASE MPH2-RELATED"/>
    <property type="match status" value="1"/>
</dbReference>
<dbReference type="InterPro" id="IPR005828">
    <property type="entry name" value="MFS_sugar_transport-like"/>
</dbReference>
<keyword evidence="5 9" id="KW-1133">Transmembrane helix</keyword>
<organism evidence="11 12">
    <name type="scientific">Pseudogymnoascus verrucosus</name>
    <dbReference type="NCBI Taxonomy" id="342668"/>
    <lineage>
        <taxon>Eukaryota</taxon>
        <taxon>Fungi</taxon>
        <taxon>Dikarya</taxon>
        <taxon>Ascomycota</taxon>
        <taxon>Pezizomycotina</taxon>
        <taxon>Leotiomycetes</taxon>
        <taxon>Thelebolales</taxon>
        <taxon>Thelebolaceae</taxon>
        <taxon>Pseudogymnoascus</taxon>
    </lineage>
</organism>
<evidence type="ECO:0000256" key="1">
    <source>
        <dbReference type="ARBA" id="ARBA00004141"/>
    </source>
</evidence>
<evidence type="ECO:0000256" key="4">
    <source>
        <dbReference type="ARBA" id="ARBA00022692"/>
    </source>
</evidence>
<feature type="transmembrane region" description="Helical" evidence="9">
    <location>
        <begin position="59"/>
        <end position="85"/>
    </location>
</feature>
<name>A0A1B8GD75_9PEZI</name>
<keyword evidence="7" id="KW-0462">Maltose metabolism</keyword>
<feature type="transmembrane region" description="Helical" evidence="9">
    <location>
        <begin position="488"/>
        <end position="504"/>
    </location>
</feature>
<evidence type="ECO:0000256" key="7">
    <source>
        <dbReference type="ARBA" id="ARBA00026248"/>
    </source>
</evidence>
<sequence>MVSNDSTPASNALPRTHGAHSKVSMVNGDLSHLINDANHATHAEKSMTTYQAFKTYPKAIMFSIILSTAIVMESYDVLLLANLYASPGFAKHYGSLTDDPKHPYQIPAPWQAGLSNGAAAGQILGLLINGVVSERFGYRKTMIVSLAAMTAFIFIPFFAENLIVLAVGEILCGIPWGVFQTLTTAYASEVCPTQLRAYLTTYNNLCWVFGQLIGSGVLRAHALGTDKWSYKIPFAIQWIWPVPILIGVLFAPESPWWLVRRGRIENARQALRKLTSFKDGNGSVDVNIDQTLAMMVITNETEKALESGVSYLDCFKGSDLRRTEIVCATWSIQSLCGSTFMGYSTYFYIQAGLPTVNAFDMSMAQYALGAIGTVGSWFLMSYAGRRTIYIYGLSILTVLLLLIGLASFSNSTATPWAIGSLLLAYTFIYDTTVGPICYSLVSEMPSTRLKTKSIVLARCAYNIFGIVNGVITPYMLNPTAWNWKGKSGFFWAGLCFFCSVWSYFRLPEPKGRTYGELDDLFARGISARKFKGAVVTLWQSDVEEKGVVVPVGANV</sequence>
<feature type="transmembrane region" description="Helical" evidence="9">
    <location>
        <begin position="453"/>
        <end position="476"/>
    </location>
</feature>
<dbReference type="SUPFAM" id="SSF103473">
    <property type="entry name" value="MFS general substrate transporter"/>
    <property type="match status" value="1"/>
</dbReference>
<feature type="transmembrane region" description="Helical" evidence="9">
    <location>
        <begin position="325"/>
        <end position="343"/>
    </location>
</feature>
<dbReference type="NCBIfam" id="TIGR00879">
    <property type="entry name" value="SP"/>
    <property type="match status" value="1"/>
</dbReference>
<evidence type="ECO:0000313" key="12">
    <source>
        <dbReference type="Proteomes" id="UP000091956"/>
    </source>
</evidence>
<dbReference type="RefSeq" id="XP_018127514.1">
    <property type="nucleotide sequence ID" value="XM_018277522.2"/>
</dbReference>
<dbReference type="InterPro" id="IPR036259">
    <property type="entry name" value="MFS_trans_sf"/>
</dbReference>
<keyword evidence="12" id="KW-1185">Reference proteome</keyword>
<dbReference type="FunFam" id="1.20.1250.20:FF:000149">
    <property type="entry name" value="MFS transporter, SP family, general alpha glucoside:H+ symporter"/>
    <property type="match status" value="1"/>
</dbReference>
<accession>A0A1B8GD75</accession>
<protein>
    <recommendedName>
        <fullName evidence="10">Major facilitator superfamily (MFS) profile domain-containing protein</fullName>
    </recommendedName>
</protein>
<feature type="transmembrane region" description="Helical" evidence="9">
    <location>
        <begin position="238"/>
        <end position="259"/>
    </location>
</feature>
<dbReference type="GO" id="GO:0005351">
    <property type="term" value="F:carbohydrate:proton symporter activity"/>
    <property type="evidence" value="ECO:0007669"/>
    <property type="project" value="TreeGrafter"/>
</dbReference>
<keyword evidence="4 9" id="KW-0812">Transmembrane</keyword>
<evidence type="ECO:0000256" key="6">
    <source>
        <dbReference type="ARBA" id="ARBA00023136"/>
    </source>
</evidence>
<feature type="transmembrane region" description="Helical" evidence="9">
    <location>
        <begin position="416"/>
        <end position="441"/>
    </location>
</feature>
<feature type="transmembrane region" description="Helical" evidence="9">
    <location>
        <begin position="363"/>
        <end position="382"/>
    </location>
</feature>
<feature type="transmembrane region" description="Helical" evidence="9">
    <location>
        <begin position="389"/>
        <end position="410"/>
    </location>
</feature>
<dbReference type="PANTHER" id="PTHR48022">
    <property type="entry name" value="PLASTIDIC GLUCOSE TRANSPORTER 4"/>
    <property type="match status" value="1"/>
</dbReference>
<keyword evidence="3 8" id="KW-0813">Transport</keyword>
<feature type="transmembrane region" description="Helical" evidence="9">
    <location>
        <begin position="142"/>
        <end position="159"/>
    </location>
</feature>
<dbReference type="InterPro" id="IPR050360">
    <property type="entry name" value="MFS_Sugar_Transporters"/>
</dbReference>
<comment type="similarity">
    <text evidence="2 8">Belongs to the major facilitator superfamily. Sugar transporter (TC 2.A.1.1) family.</text>
</comment>
<evidence type="ECO:0000256" key="3">
    <source>
        <dbReference type="ARBA" id="ARBA00022448"/>
    </source>
</evidence>
<dbReference type="Gene3D" id="1.20.1250.20">
    <property type="entry name" value="MFS general substrate transporter like domains"/>
    <property type="match status" value="1"/>
</dbReference>
<dbReference type="Pfam" id="PF00083">
    <property type="entry name" value="Sugar_tr"/>
    <property type="match status" value="1"/>
</dbReference>
<dbReference type="EMBL" id="KV460250">
    <property type="protein sequence ID" value="OBT93781.1"/>
    <property type="molecule type" value="Genomic_DNA"/>
</dbReference>
<dbReference type="GO" id="GO:0016020">
    <property type="term" value="C:membrane"/>
    <property type="evidence" value="ECO:0007669"/>
    <property type="project" value="UniProtKB-SubCell"/>
</dbReference>
<reference evidence="12" key="2">
    <citation type="journal article" date="2018" name="Nat. Commun.">
        <title>Extreme sensitivity to ultraviolet light in the fungal pathogen causing white-nose syndrome of bats.</title>
        <authorList>
            <person name="Palmer J.M."/>
            <person name="Drees K.P."/>
            <person name="Foster J.T."/>
            <person name="Lindner D.L."/>
        </authorList>
    </citation>
    <scope>NUCLEOTIDE SEQUENCE [LARGE SCALE GENOMIC DNA]</scope>
    <source>
        <strain evidence="12">UAMH 10579</strain>
    </source>
</reference>
<dbReference type="GeneID" id="28841480"/>
<keyword evidence="6 9" id="KW-0472">Membrane</keyword>
<dbReference type="Proteomes" id="UP000091956">
    <property type="component" value="Unassembled WGS sequence"/>
</dbReference>
<evidence type="ECO:0000256" key="5">
    <source>
        <dbReference type="ARBA" id="ARBA00022989"/>
    </source>
</evidence>
<dbReference type="InterPro" id="IPR003663">
    <property type="entry name" value="Sugar/inositol_transpt"/>
</dbReference>
<feature type="domain" description="Major facilitator superfamily (MFS) profile" evidence="10">
    <location>
        <begin position="62"/>
        <end position="510"/>
    </location>
</feature>
<comment type="subcellular location">
    <subcellularLocation>
        <location evidence="1">Membrane</location>
        <topology evidence="1">Multi-pass membrane protein</topology>
    </subcellularLocation>
</comment>
<evidence type="ECO:0000256" key="2">
    <source>
        <dbReference type="ARBA" id="ARBA00010992"/>
    </source>
</evidence>
<evidence type="ECO:0000256" key="9">
    <source>
        <dbReference type="SAM" id="Phobius"/>
    </source>
</evidence>
<reference evidence="11 12" key="1">
    <citation type="submission" date="2016-03" db="EMBL/GenBank/DDBJ databases">
        <title>Comparative genomics of Pseudogymnoascus destructans, the fungus causing white-nose syndrome of bats.</title>
        <authorList>
            <person name="Palmer J.M."/>
            <person name="Drees K.P."/>
            <person name="Foster J.T."/>
            <person name="Lindner D.L."/>
        </authorList>
    </citation>
    <scope>NUCLEOTIDE SEQUENCE [LARGE SCALE GENOMIC DNA]</scope>
    <source>
        <strain evidence="11 12">UAMH 10579</strain>
    </source>
</reference>
<dbReference type="InterPro" id="IPR020846">
    <property type="entry name" value="MFS_dom"/>
</dbReference>
<dbReference type="GO" id="GO:0000023">
    <property type="term" value="P:maltose metabolic process"/>
    <property type="evidence" value="ECO:0007669"/>
    <property type="project" value="UniProtKB-KW"/>
</dbReference>
<dbReference type="AlphaFoldDB" id="A0A1B8GD75"/>
<dbReference type="PROSITE" id="PS00217">
    <property type="entry name" value="SUGAR_TRANSPORT_2"/>
    <property type="match status" value="1"/>
</dbReference>
<dbReference type="OrthoDB" id="6612291at2759"/>
<evidence type="ECO:0000313" key="11">
    <source>
        <dbReference type="EMBL" id="OBT93781.1"/>
    </source>
</evidence>